<feature type="compositionally biased region" description="Basic residues" evidence="1">
    <location>
        <begin position="159"/>
        <end position="168"/>
    </location>
</feature>
<protein>
    <submittedName>
        <fullName evidence="2">Pt1-cadherin-like protein</fullName>
    </submittedName>
</protein>
<dbReference type="GO" id="GO:0016020">
    <property type="term" value="C:membrane"/>
    <property type="evidence" value="ECO:0007669"/>
    <property type="project" value="InterPro"/>
</dbReference>
<proteinExistence type="predicted"/>
<evidence type="ECO:0000256" key="1">
    <source>
        <dbReference type="SAM" id="MobiDB-lite"/>
    </source>
</evidence>
<dbReference type="CDD" id="cd11304">
    <property type="entry name" value="Cadherin_repeat"/>
    <property type="match status" value="1"/>
</dbReference>
<dbReference type="OrthoDB" id="6252479at2759"/>
<sequence length="261" mass="29616">MCASLFDAGFGDNASNKLFTDLSSHASIDNDNYVIPSFDRNLYEYYIPSNADRDALVGNVTANYVNDVSYHLVARHPVFYVVPKKGELRLIAKPQLSTYHLLLYASDCLKPSRKSSNVSVIIRVYEEVNDSDNDNQVINNDAEPEIIENDDESSSTKVTIRRSKRSVRPPKTYEFKESDGSSPGAVVVSLDKKHPMEVFKLESTNRWVTVDTNGAVRVKEPWDYEQLEKHKSIDFWVFVTGPNLNGKQCKFFSKPIICDLF</sequence>
<dbReference type="SUPFAM" id="SSF49313">
    <property type="entry name" value="Cadherin-like"/>
    <property type="match status" value="1"/>
</dbReference>
<comment type="caution">
    <text evidence="2">The sequence shown here is derived from an EMBL/GenBank/DDBJ whole genome shotgun (WGS) entry which is preliminary data.</text>
</comment>
<reference evidence="2 3" key="1">
    <citation type="journal article" date="2018" name="Gigascience">
        <title>Genomes of trombidid mites reveal novel predicted allergens and laterally-transferred genes associated with secondary metabolism.</title>
        <authorList>
            <person name="Dong X."/>
            <person name="Chaisiri K."/>
            <person name="Xia D."/>
            <person name="Armstrong S.D."/>
            <person name="Fang Y."/>
            <person name="Donnelly M.J."/>
            <person name="Kadowaki T."/>
            <person name="McGarry J.W."/>
            <person name="Darby A.C."/>
            <person name="Makepeace B.L."/>
        </authorList>
    </citation>
    <scope>NUCLEOTIDE SEQUENCE [LARGE SCALE GENOMIC DNA]</scope>
    <source>
        <strain evidence="2">UoL-WK</strain>
    </source>
</reference>
<feature type="compositionally biased region" description="Acidic residues" evidence="1">
    <location>
        <begin position="143"/>
        <end position="153"/>
    </location>
</feature>
<organism evidence="2 3">
    <name type="scientific">Dinothrombium tinctorium</name>
    <dbReference type="NCBI Taxonomy" id="1965070"/>
    <lineage>
        <taxon>Eukaryota</taxon>
        <taxon>Metazoa</taxon>
        <taxon>Ecdysozoa</taxon>
        <taxon>Arthropoda</taxon>
        <taxon>Chelicerata</taxon>
        <taxon>Arachnida</taxon>
        <taxon>Acari</taxon>
        <taxon>Acariformes</taxon>
        <taxon>Trombidiformes</taxon>
        <taxon>Prostigmata</taxon>
        <taxon>Anystina</taxon>
        <taxon>Parasitengona</taxon>
        <taxon>Trombidioidea</taxon>
        <taxon>Trombidiidae</taxon>
        <taxon>Dinothrombium</taxon>
    </lineage>
</organism>
<keyword evidence="3" id="KW-1185">Reference proteome</keyword>
<name>A0A443RDB4_9ACAR</name>
<dbReference type="GO" id="GO:0005509">
    <property type="term" value="F:calcium ion binding"/>
    <property type="evidence" value="ECO:0007669"/>
    <property type="project" value="InterPro"/>
</dbReference>
<dbReference type="InterPro" id="IPR015919">
    <property type="entry name" value="Cadherin-like_sf"/>
</dbReference>
<dbReference type="AlphaFoldDB" id="A0A443RDB4"/>
<dbReference type="Gene3D" id="2.60.40.60">
    <property type="entry name" value="Cadherins"/>
    <property type="match status" value="2"/>
</dbReference>
<feature type="region of interest" description="Disordered" evidence="1">
    <location>
        <begin position="143"/>
        <end position="179"/>
    </location>
</feature>
<accession>A0A443RDB4</accession>
<evidence type="ECO:0000313" key="2">
    <source>
        <dbReference type="EMBL" id="RWS13251.1"/>
    </source>
</evidence>
<dbReference type="EMBL" id="NCKU01001050">
    <property type="protein sequence ID" value="RWS13251.1"/>
    <property type="molecule type" value="Genomic_DNA"/>
</dbReference>
<dbReference type="Proteomes" id="UP000285301">
    <property type="component" value="Unassembled WGS sequence"/>
</dbReference>
<evidence type="ECO:0000313" key="3">
    <source>
        <dbReference type="Proteomes" id="UP000285301"/>
    </source>
</evidence>
<dbReference type="STRING" id="1965070.A0A443RDB4"/>
<gene>
    <name evidence="2" type="ORF">B4U79_17374</name>
</gene>